<dbReference type="AlphaFoldDB" id="A0A9P6HN77"/>
<dbReference type="OrthoDB" id="5835829at2759"/>
<evidence type="ECO:0000313" key="1">
    <source>
        <dbReference type="EMBL" id="KAF9790839.1"/>
    </source>
</evidence>
<accession>A0A9P6HN77</accession>
<reference evidence="1" key="2">
    <citation type="submission" date="2020-11" db="EMBL/GenBank/DDBJ databases">
        <authorList>
            <consortium name="DOE Joint Genome Institute"/>
            <person name="Kuo A."/>
            <person name="Miyauchi S."/>
            <person name="Kiss E."/>
            <person name="Drula E."/>
            <person name="Kohler A."/>
            <person name="Sanchez-Garcia M."/>
            <person name="Andreopoulos B."/>
            <person name="Barry K.W."/>
            <person name="Bonito G."/>
            <person name="Buee M."/>
            <person name="Carver A."/>
            <person name="Chen C."/>
            <person name="Cichocki N."/>
            <person name="Clum A."/>
            <person name="Culley D."/>
            <person name="Crous P.W."/>
            <person name="Fauchery L."/>
            <person name="Girlanda M."/>
            <person name="Hayes R."/>
            <person name="Keri Z."/>
            <person name="Labutti K."/>
            <person name="Lipzen A."/>
            <person name="Lombard V."/>
            <person name="Magnuson J."/>
            <person name="Maillard F."/>
            <person name="Morin E."/>
            <person name="Murat C."/>
            <person name="Nolan M."/>
            <person name="Ohm R."/>
            <person name="Pangilinan J."/>
            <person name="Pereira M."/>
            <person name="Perotto S."/>
            <person name="Peter M."/>
            <person name="Riley R."/>
            <person name="Sitrit Y."/>
            <person name="Stielow B."/>
            <person name="Szollosi G."/>
            <person name="Zifcakova L."/>
            <person name="Stursova M."/>
            <person name="Spatafora J.W."/>
            <person name="Tedersoo L."/>
            <person name="Vaario L.-M."/>
            <person name="Yamada A."/>
            <person name="Yan M."/>
            <person name="Wang P."/>
            <person name="Xu J."/>
            <person name="Bruns T."/>
            <person name="Baldrian P."/>
            <person name="Vilgalys R."/>
            <person name="Henrissat B."/>
            <person name="Grigoriev I.V."/>
            <person name="Hibbett D."/>
            <person name="Nagy L.G."/>
            <person name="Martin F.M."/>
        </authorList>
    </citation>
    <scope>NUCLEOTIDE SEQUENCE</scope>
    <source>
        <strain evidence="1">UH-Tt-Lm1</strain>
    </source>
</reference>
<sequence length="210" mass="22970">MNSSNGQADIRTRKILFVTNSESGQANTILAMAHEAATRPHVDVHIASFPVLERRVKKLSPKLNVHPLDGEDMLEVLRAQGVLERDLPHPPTTKSFAAYGRNLVTVMVCWEGKCASCSLVCCRHYIKSGRGGHRLPLESCDRRLLLSEQGIRDEQSKQSAGCLKGSPTVAERVLVLPNDGYWTTVSGPVDSSSPERFGKHCATVRDGIVA</sequence>
<organism evidence="1 2">
    <name type="scientific">Thelephora terrestris</name>
    <dbReference type="NCBI Taxonomy" id="56493"/>
    <lineage>
        <taxon>Eukaryota</taxon>
        <taxon>Fungi</taxon>
        <taxon>Dikarya</taxon>
        <taxon>Basidiomycota</taxon>
        <taxon>Agaricomycotina</taxon>
        <taxon>Agaricomycetes</taxon>
        <taxon>Thelephorales</taxon>
        <taxon>Thelephoraceae</taxon>
        <taxon>Thelephora</taxon>
    </lineage>
</organism>
<dbReference type="Proteomes" id="UP000736335">
    <property type="component" value="Unassembled WGS sequence"/>
</dbReference>
<protein>
    <submittedName>
        <fullName evidence="1">Uncharacterized protein</fullName>
    </submittedName>
</protein>
<reference evidence="1" key="1">
    <citation type="journal article" date="2020" name="Nat. Commun.">
        <title>Large-scale genome sequencing of mycorrhizal fungi provides insights into the early evolution of symbiotic traits.</title>
        <authorList>
            <person name="Miyauchi S."/>
            <person name="Kiss E."/>
            <person name="Kuo A."/>
            <person name="Drula E."/>
            <person name="Kohler A."/>
            <person name="Sanchez-Garcia M."/>
            <person name="Morin E."/>
            <person name="Andreopoulos B."/>
            <person name="Barry K.W."/>
            <person name="Bonito G."/>
            <person name="Buee M."/>
            <person name="Carver A."/>
            <person name="Chen C."/>
            <person name="Cichocki N."/>
            <person name="Clum A."/>
            <person name="Culley D."/>
            <person name="Crous P.W."/>
            <person name="Fauchery L."/>
            <person name="Girlanda M."/>
            <person name="Hayes R.D."/>
            <person name="Keri Z."/>
            <person name="LaButti K."/>
            <person name="Lipzen A."/>
            <person name="Lombard V."/>
            <person name="Magnuson J."/>
            <person name="Maillard F."/>
            <person name="Murat C."/>
            <person name="Nolan M."/>
            <person name="Ohm R.A."/>
            <person name="Pangilinan J."/>
            <person name="Pereira M.F."/>
            <person name="Perotto S."/>
            <person name="Peter M."/>
            <person name="Pfister S."/>
            <person name="Riley R."/>
            <person name="Sitrit Y."/>
            <person name="Stielow J.B."/>
            <person name="Szollosi G."/>
            <person name="Zifcakova L."/>
            <person name="Stursova M."/>
            <person name="Spatafora J.W."/>
            <person name="Tedersoo L."/>
            <person name="Vaario L.M."/>
            <person name="Yamada A."/>
            <person name="Yan M."/>
            <person name="Wang P."/>
            <person name="Xu J."/>
            <person name="Bruns T."/>
            <person name="Baldrian P."/>
            <person name="Vilgalys R."/>
            <person name="Dunand C."/>
            <person name="Henrissat B."/>
            <person name="Grigoriev I.V."/>
            <person name="Hibbett D."/>
            <person name="Nagy L.G."/>
            <person name="Martin F.M."/>
        </authorList>
    </citation>
    <scope>NUCLEOTIDE SEQUENCE</scope>
    <source>
        <strain evidence="1">UH-Tt-Lm1</strain>
    </source>
</reference>
<dbReference type="EMBL" id="WIUZ02000002">
    <property type="protein sequence ID" value="KAF9790839.1"/>
    <property type="molecule type" value="Genomic_DNA"/>
</dbReference>
<evidence type="ECO:0000313" key="2">
    <source>
        <dbReference type="Proteomes" id="UP000736335"/>
    </source>
</evidence>
<keyword evidence="2" id="KW-1185">Reference proteome</keyword>
<comment type="caution">
    <text evidence="1">The sequence shown here is derived from an EMBL/GenBank/DDBJ whole genome shotgun (WGS) entry which is preliminary data.</text>
</comment>
<proteinExistence type="predicted"/>
<name>A0A9P6HN77_9AGAM</name>
<gene>
    <name evidence="1" type="ORF">BJ322DRAFT_1038459</name>
</gene>